<dbReference type="InterPro" id="IPR036433">
    <property type="entry name" value="EF1B_G_C_sf"/>
</dbReference>
<dbReference type="SUPFAM" id="SSF89942">
    <property type="entry name" value="eEF1-gamma domain"/>
    <property type="match status" value="1"/>
</dbReference>
<evidence type="ECO:0000313" key="8">
    <source>
        <dbReference type="EnsemblMetazoa" id="tetur14g02470.1"/>
    </source>
</evidence>
<keyword evidence="9" id="KW-1185">Reference proteome</keyword>
<dbReference type="PROSITE" id="PS50405">
    <property type="entry name" value="GST_CTER"/>
    <property type="match status" value="1"/>
</dbReference>
<dbReference type="AlphaFoldDB" id="T1KLH6"/>
<dbReference type="FunFam" id="1.20.1050.10:FF:000006">
    <property type="entry name" value="Elongation factor 1 gamma"/>
    <property type="match status" value="1"/>
</dbReference>
<keyword evidence="2 4" id="KW-0648">Protein biosynthesis</keyword>
<dbReference type="InterPro" id="IPR036282">
    <property type="entry name" value="Glutathione-S-Trfase_C_sf"/>
</dbReference>
<dbReference type="EMBL" id="CAEY01000211">
    <property type="status" value="NOT_ANNOTATED_CDS"/>
    <property type="molecule type" value="Genomic_DNA"/>
</dbReference>
<feature type="compositionally biased region" description="Basic and acidic residues" evidence="5">
    <location>
        <begin position="210"/>
        <end position="242"/>
    </location>
</feature>
<reference evidence="9" key="1">
    <citation type="submission" date="2011-08" db="EMBL/GenBank/DDBJ databases">
        <authorList>
            <person name="Rombauts S."/>
        </authorList>
    </citation>
    <scope>NUCLEOTIDE SEQUENCE</scope>
    <source>
        <strain evidence="9">London</strain>
    </source>
</reference>
<sequence>MSQKLYGNSNDFRVKKVLIASQYSGSKVELVETASLKQLPKSVPIQKLPTLELADGSFVFGSNAAAIQVANAQLKGANDKNRVEIEQWIDWSDNDLYQSVATWMYPTLGFIEASRPSVERAKSEVKSALTALNKYLSTRTYLVGERITLADVTVLSILLPLYENIVDAKFRDEYANVQRWFDTLVNQPQFKQVLGEIVLCESTPTFKEGAAPKKVEKKEEKKAEKKKEEKPKQEKKEKKKEAEPEDDGDDLGFPQEKTKDPWAELPKGNFDMDDFKRFYSNNPEDKSIPYFWEKFDKDNYSIWSCEYKYPEELTLVFMSCNLITGMFQRLDKMRKCAFGSMILFGEDNKSSISGVWVWRGQDLAFKLSPDWQIDYESYNWVKLDPNSDDTKKKVKEYFSWEGDFDGKKFNQGKIFK</sequence>
<dbReference type="CDD" id="cd03181">
    <property type="entry name" value="GST_C_EF1Bgamma_like"/>
    <property type="match status" value="1"/>
</dbReference>
<dbReference type="InterPro" id="IPR050802">
    <property type="entry name" value="EF-GSTs"/>
</dbReference>
<gene>
    <name evidence="8" type="primary">107365345</name>
</gene>
<feature type="domain" description="GST C-terminal" evidence="7">
    <location>
        <begin position="78"/>
        <end position="213"/>
    </location>
</feature>
<dbReference type="Gene3D" id="3.40.30.10">
    <property type="entry name" value="Glutaredoxin"/>
    <property type="match status" value="1"/>
</dbReference>
<dbReference type="SUPFAM" id="SSF47616">
    <property type="entry name" value="GST C-terminal domain-like"/>
    <property type="match status" value="1"/>
</dbReference>
<dbReference type="GO" id="GO:0005634">
    <property type="term" value="C:nucleus"/>
    <property type="evidence" value="ECO:0007669"/>
    <property type="project" value="TreeGrafter"/>
</dbReference>
<dbReference type="PANTHER" id="PTHR43986:SF1">
    <property type="entry name" value="ELONGATION FACTOR 1-GAMMA"/>
    <property type="match status" value="1"/>
</dbReference>
<dbReference type="InterPro" id="IPR010987">
    <property type="entry name" value="Glutathione-S-Trfase_C-like"/>
</dbReference>
<dbReference type="OrthoDB" id="249703at2759"/>
<accession>T1KLH6</accession>
<evidence type="ECO:0000256" key="2">
    <source>
        <dbReference type="ARBA" id="ARBA00022917"/>
    </source>
</evidence>
<feature type="region of interest" description="Disordered" evidence="5">
    <location>
        <begin position="209"/>
        <end position="264"/>
    </location>
</feature>
<evidence type="ECO:0000256" key="4">
    <source>
        <dbReference type="PROSITE-ProRule" id="PRU00519"/>
    </source>
</evidence>
<dbReference type="HOGENOM" id="CLU_011226_3_0_1"/>
<proteinExistence type="predicted"/>
<dbReference type="Pfam" id="PF00043">
    <property type="entry name" value="GST_C"/>
    <property type="match status" value="1"/>
</dbReference>
<evidence type="ECO:0000259" key="7">
    <source>
        <dbReference type="PROSITE" id="PS50405"/>
    </source>
</evidence>
<dbReference type="FunFam" id="3.30.70.1010:FF:000001">
    <property type="entry name" value="Elongation factor 1-gamma 1"/>
    <property type="match status" value="1"/>
</dbReference>
<dbReference type="eggNOG" id="KOG1627">
    <property type="taxonomic scope" value="Eukaryota"/>
</dbReference>
<protein>
    <recommendedName>
        <fullName evidence="3">eEF-1B gamma</fullName>
    </recommendedName>
</protein>
<dbReference type="STRING" id="32264.T1KLH6"/>
<organism evidence="8 9">
    <name type="scientific">Tetranychus urticae</name>
    <name type="common">Two-spotted spider mite</name>
    <dbReference type="NCBI Taxonomy" id="32264"/>
    <lineage>
        <taxon>Eukaryota</taxon>
        <taxon>Metazoa</taxon>
        <taxon>Ecdysozoa</taxon>
        <taxon>Arthropoda</taxon>
        <taxon>Chelicerata</taxon>
        <taxon>Arachnida</taxon>
        <taxon>Acari</taxon>
        <taxon>Acariformes</taxon>
        <taxon>Trombidiformes</taxon>
        <taxon>Prostigmata</taxon>
        <taxon>Eleutherengona</taxon>
        <taxon>Raphignathae</taxon>
        <taxon>Tetranychoidea</taxon>
        <taxon>Tetranychidae</taxon>
        <taxon>Tetranychus</taxon>
    </lineage>
</organism>
<dbReference type="EnsemblMetazoa" id="tetur14g02470.1">
    <property type="protein sequence ID" value="tetur14g02470.1"/>
    <property type="gene ID" value="tetur14g02470"/>
</dbReference>
<dbReference type="KEGG" id="tut:107365345"/>
<dbReference type="GO" id="GO:0003746">
    <property type="term" value="F:translation elongation factor activity"/>
    <property type="evidence" value="ECO:0007669"/>
    <property type="project" value="UniProtKB-UniRule"/>
</dbReference>
<dbReference type="InterPro" id="IPR004046">
    <property type="entry name" value="GST_C"/>
</dbReference>
<dbReference type="GO" id="GO:0005737">
    <property type="term" value="C:cytoplasm"/>
    <property type="evidence" value="ECO:0007669"/>
    <property type="project" value="TreeGrafter"/>
</dbReference>
<dbReference type="SMART" id="SM01183">
    <property type="entry name" value="EF1G"/>
    <property type="match status" value="1"/>
</dbReference>
<dbReference type="Gene3D" id="1.20.1050.10">
    <property type="match status" value="1"/>
</dbReference>
<evidence type="ECO:0000259" key="6">
    <source>
        <dbReference type="PROSITE" id="PS50040"/>
    </source>
</evidence>
<keyword evidence="1 4" id="KW-0251">Elongation factor</keyword>
<evidence type="ECO:0000313" key="9">
    <source>
        <dbReference type="Proteomes" id="UP000015104"/>
    </source>
</evidence>
<evidence type="ECO:0000256" key="3">
    <source>
        <dbReference type="ARBA" id="ARBA00030426"/>
    </source>
</evidence>
<dbReference type="OMA" id="TQYFSWT"/>
<name>T1KLH6_TETUR</name>
<evidence type="ECO:0000256" key="1">
    <source>
        <dbReference type="ARBA" id="ARBA00022768"/>
    </source>
</evidence>
<dbReference type="PROSITE" id="PS50040">
    <property type="entry name" value="EF1G_C"/>
    <property type="match status" value="1"/>
</dbReference>
<reference evidence="8" key="2">
    <citation type="submission" date="2015-06" db="UniProtKB">
        <authorList>
            <consortium name="EnsemblMetazoa"/>
        </authorList>
    </citation>
    <scope>IDENTIFICATION</scope>
</reference>
<dbReference type="InterPro" id="IPR001662">
    <property type="entry name" value="EF1B_G_C"/>
</dbReference>
<dbReference type="PANTHER" id="PTHR43986">
    <property type="entry name" value="ELONGATION FACTOR 1-GAMMA"/>
    <property type="match status" value="1"/>
</dbReference>
<feature type="domain" description="EF-1-gamma C-terminal" evidence="6">
    <location>
        <begin position="258"/>
        <end position="416"/>
    </location>
</feature>
<evidence type="ECO:0000256" key="5">
    <source>
        <dbReference type="SAM" id="MobiDB-lite"/>
    </source>
</evidence>
<dbReference type="Pfam" id="PF00647">
    <property type="entry name" value="EF1G"/>
    <property type="match status" value="1"/>
</dbReference>
<dbReference type="eggNOG" id="KOG0867">
    <property type="taxonomic scope" value="Eukaryota"/>
</dbReference>
<dbReference type="Gene3D" id="3.30.70.1010">
    <property type="entry name" value="Translation elongation factor EF1B, gamma chain, conserved domain"/>
    <property type="match status" value="1"/>
</dbReference>
<dbReference type="Proteomes" id="UP000015104">
    <property type="component" value="Unassembled WGS sequence"/>
</dbReference>